<evidence type="ECO:0000256" key="7">
    <source>
        <dbReference type="ARBA" id="ARBA00022781"/>
    </source>
</evidence>
<dbReference type="EMBL" id="NAJO01000017">
    <property type="protein sequence ID" value="OQO06229.1"/>
    <property type="molecule type" value="Genomic_DNA"/>
</dbReference>
<evidence type="ECO:0000256" key="4">
    <source>
        <dbReference type="ARBA" id="ARBA00022547"/>
    </source>
</evidence>
<feature type="active site" evidence="12">
    <location>
        <position position="563"/>
    </location>
</feature>
<dbReference type="InterPro" id="IPR001969">
    <property type="entry name" value="Aspartic_peptidase_AS"/>
</dbReference>
<dbReference type="SUPFAM" id="SSF161060">
    <property type="entry name" value="ATP synthase B chain-like"/>
    <property type="match status" value="1"/>
</dbReference>
<dbReference type="InterPro" id="IPR021109">
    <property type="entry name" value="Peptidase_aspartic_dom_sf"/>
</dbReference>
<keyword evidence="9" id="KW-0406">Ion transport</keyword>
<keyword evidence="8 13" id="KW-0378">Hydrolase</keyword>
<evidence type="ECO:0000256" key="3">
    <source>
        <dbReference type="ARBA" id="ARBA00022448"/>
    </source>
</evidence>
<keyword evidence="3" id="KW-0813">Transport</keyword>
<proteinExistence type="inferred from homology"/>
<dbReference type="InterPro" id="IPR033121">
    <property type="entry name" value="PEPTIDASE_A1"/>
</dbReference>
<organism evidence="16 17">
    <name type="scientific">Cryoendolithus antarcticus</name>
    <dbReference type="NCBI Taxonomy" id="1507870"/>
    <lineage>
        <taxon>Eukaryota</taxon>
        <taxon>Fungi</taxon>
        <taxon>Dikarya</taxon>
        <taxon>Ascomycota</taxon>
        <taxon>Pezizomycotina</taxon>
        <taxon>Dothideomycetes</taxon>
        <taxon>Dothideomycetidae</taxon>
        <taxon>Cladosporiales</taxon>
        <taxon>Cladosporiaceae</taxon>
        <taxon>Cryoendolithus</taxon>
    </lineage>
</organism>
<protein>
    <recommendedName>
        <fullName evidence="15">Peptidase A1 domain-containing protein</fullName>
    </recommendedName>
</protein>
<evidence type="ECO:0000313" key="17">
    <source>
        <dbReference type="Proteomes" id="UP000192596"/>
    </source>
</evidence>
<evidence type="ECO:0000256" key="6">
    <source>
        <dbReference type="ARBA" id="ARBA00022750"/>
    </source>
</evidence>
<evidence type="ECO:0000256" key="13">
    <source>
        <dbReference type="RuleBase" id="RU000454"/>
    </source>
</evidence>
<dbReference type="GO" id="GO:0031966">
    <property type="term" value="C:mitochondrial membrane"/>
    <property type="evidence" value="ECO:0007669"/>
    <property type="project" value="UniProtKB-SubCell"/>
</dbReference>
<dbReference type="AlphaFoldDB" id="A0A1V8T4J2"/>
<feature type="region of interest" description="Disordered" evidence="14">
    <location>
        <begin position="31"/>
        <end position="59"/>
    </location>
</feature>
<dbReference type="GO" id="GO:0045259">
    <property type="term" value="C:proton-transporting ATP synthase complex"/>
    <property type="evidence" value="ECO:0007669"/>
    <property type="project" value="UniProtKB-KW"/>
</dbReference>
<dbReference type="Proteomes" id="UP000192596">
    <property type="component" value="Unassembled WGS sequence"/>
</dbReference>
<evidence type="ECO:0000256" key="8">
    <source>
        <dbReference type="ARBA" id="ARBA00022801"/>
    </source>
</evidence>
<keyword evidence="4" id="KW-0138">CF(0)</keyword>
<evidence type="ECO:0000256" key="14">
    <source>
        <dbReference type="SAM" id="MobiDB-lite"/>
    </source>
</evidence>
<comment type="similarity">
    <text evidence="2 13">Belongs to the peptidase A1 family.</text>
</comment>
<dbReference type="GO" id="GO:0004190">
    <property type="term" value="F:aspartic-type endopeptidase activity"/>
    <property type="evidence" value="ECO:0007669"/>
    <property type="project" value="UniProtKB-KW"/>
</dbReference>
<dbReference type="InterPro" id="IPR034163">
    <property type="entry name" value="Aspergillopepsin-like_cat_dom"/>
</dbReference>
<dbReference type="GO" id="GO:0015078">
    <property type="term" value="F:proton transmembrane transporter activity"/>
    <property type="evidence" value="ECO:0007669"/>
    <property type="project" value="InterPro"/>
</dbReference>
<keyword evidence="11" id="KW-0472">Membrane</keyword>
<evidence type="ECO:0000256" key="10">
    <source>
        <dbReference type="ARBA" id="ARBA00023128"/>
    </source>
</evidence>
<dbReference type="GO" id="GO:0015986">
    <property type="term" value="P:proton motive force-driven ATP synthesis"/>
    <property type="evidence" value="ECO:0007669"/>
    <property type="project" value="InterPro"/>
</dbReference>
<name>A0A1V8T4J2_9PEZI</name>
<keyword evidence="5 13" id="KW-0645">Protease</keyword>
<dbReference type="PANTHER" id="PTHR47966:SF1">
    <property type="entry name" value="ASPARTYL PROTEINASE"/>
    <property type="match status" value="1"/>
</dbReference>
<keyword evidence="17" id="KW-1185">Reference proteome</keyword>
<dbReference type="CDD" id="cd06097">
    <property type="entry name" value="Aspergillopepsin_like"/>
    <property type="match status" value="1"/>
</dbReference>
<dbReference type="PANTHER" id="PTHR47966">
    <property type="entry name" value="BETA-SITE APP-CLEAVING ENZYME, ISOFORM A-RELATED"/>
    <property type="match status" value="1"/>
</dbReference>
<sequence length="654" mass="69434">MASRIAKSAIGAARARPSLLTRTAAPALSTAFTTSSARREAAPQVPQVPQKDPKDAAKSILDSLPGSSLPSKVGILSAGAGLSVAAISNEIYVVNEESIIFLSMLTIYWGVYTYLGPMYKDFSDGYASKIKNILNSAREDHTNAVKSRINNVKDLGGVIDITKDLFAVSKARLRETAQLEAQAYEAEQKTALAAEMKTVLDSWVRYEGQVKQRQQKELAESIIAKITKELENPKTLDQILKQSVADVERILSPDLSDNMASAHKFAKGKLINNPAYKANGLKSYARAAIRYNIKPTIDGPLCAINKVAHQGKFGPGKAVGGRTTMHGHVLAKKDPTSGQTGEVPATDVEENALYLVPVAIGTPAQTLNLDFDTGSSDLWVWSTELPATTTKNAKGHTIFNPTKSSTFEKTASTWKISYGDGSSASGDVGTDTVNIGGLIIKQQAVELAKTLSSSFASGQGDGLLGLAFGSINTVTPKPVATPVENMIAQDDIKPGEELFTAFLSQPTADSFYTFGFIDQDSLGGQTPAYAPVDNSQGFWMFDSASANLNGETIARSGNKAIADTGTTLCLIDDETLAKIYGTIPGAKIDSSQQGWVFPKSTPADTLPSVGFAVGDTVFYVQKADLAFQDLNDGSGNVFGGIQSRGSGQDFDILG</sequence>
<dbReference type="Gene3D" id="2.40.70.10">
    <property type="entry name" value="Acid Proteases"/>
    <property type="match status" value="2"/>
</dbReference>
<comment type="subcellular location">
    <subcellularLocation>
        <location evidence="1">Mitochondrion membrane</location>
    </subcellularLocation>
</comment>
<dbReference type="PROSITE" id="PS00141">
    <property type="entry name" value="ASP_PROTEASE"/>
    <property type="match status" value="1"/>
</dbReference>
<evidence type="ECO:0000256" key="2">
    <source>
        <dbReference type="ARBA" id="ARBA00007447"/>
    </source>
</evidence>
<evidence type="ECO:0000256" key="9">
    <source>
        <dbReference type="ARBA" id="ARBA00023065"/>
    </source>
</evidence>
<dbReference type="SUPFAM" id="SSF50630">
    <property type="entry name" value="Acid proteases"/>
    <property type="match status" value="1"/>
</dbReference>
<dbReference type="GO" id="GO:0006508">
    <property type="term" value="P:proteolysis"/>
    <property type="evidence" value="ECO:0007669"/>
    <property type="project" value="UniProtKB-KW"/>
</dbReference>
<comment type="caution">
    <text evidence="16">The sequence shown here is derived from an EMBL/GenBank/DDBJ whole genome shotgun (WGS) entry which is preliminary data.</text>
</comment>
<evidence type="ECO:0000256" key="11">
    <source>
        <dbReference type="ARBA" id="ARBA00023136"/>
    </source>
</evidence>
<feature type="non-terminal residue" evidence="16">
    <location>
        <position position="654"/>
    </location>
</feature>
<gene>
    <name evidence="16" type="ORF">B0A48_08817</name>
</gene>
<keyword evidence="10" id="KW-0496">Mitochondrion</keyword>
<dbReference type="OrthoDB" id="67388at2759"/>
<keyword evidence="7" id="KW-0375">Hydrogen ion transport</keyword>
<dbReference type="InParanoid" id="A0A1V8T4J2"/>
<evidence type="ECO:0000313" key="16">
    <source>
        <dbReference type="EMBL" id="OQO06229.1"/>
    </source>
</evidence>
<evidence type="ECO:0000256" key="5">
    <source>
        <dbReference type="ARBA" id="ARBA00022670"/>
    </source>
</evidence>
<dbReference type="Pfam" id="PF05405">
    <property type="entry name" value="Mt_ATP-synt_B"/>
    <property type="match status" value="1"/>
</dbReference>
<dbReference type="PROSITE" id="PS51767">
    <property type="entry name" value="PEPTIDASE_A1"/>
    <property type="match status" value="1"/>
</dbReference>
<dbReference type="STRING" id="1507870.A0A1V8T4J2"/>
<dbReference type="InterPro" id="IPR008688">
    <property type="entry name" value="ATP_synth_Bsub_B/MI25"/>
</dbReference>
<evidence type="ECO:0000256" key="12">
    <source>
        <dbReference type="PIRSR" id="PIRSR601461-1"/>
    </source>
</evidence>
<feature type="active site" evidence="12">
    <location>
        <position position="372"/>
    </location>
</feature>
<reference evidence="17" key="1">
    <citation type="submission" date="2017-03" db="EMBL/GenBank/DDBJ databases">
        <title>Genomes of endolithic fungi from Antarctica.</title>
        <authorList>
            <person name="Coleine C."/>
            <person name="Masonjones S."/>
            <person name="Stajich J.E."/>
        </authorList>
    </citation>
    <scope>NUCLEOTIDE SEQUENCE [LARGE SCALE GENOMIC DNA]</scope>
    <source>
        <strain evidence="17">CCFEE 5527</strain>
    </source>
</reference>
<keyword evidence="6 13" id="KW-0064">Aspartyl protease</keyword>
<evidence type="ECO:0000259" key="15">
    <source>
        <dbReference type="PROSITE" id="PS51767"/>
    </source>
</evidence>
<dbReference type="Pfam" id="PF00026">
    <property type="entry name" value="Asp"/>
    <property type="match status" value="1"/>
</dbReference>
<evidence type="ECO:0000256" key="1">
    <source>
        <dbReference type="ARBA" id="ARBA00004325"/>
    </source>
</evidence>
<feature type="domain" description="Peptidase A1" evidence="15">
    <location>
        <begin position="354"/>
        <end position="654"/>
    </location>
</feature>
<accession>A0A1V8T4J2</accession>
<dbReference type="InterPro" id="IPR001461">
    <property type="entry name" value="Aspartic_peptidase_A1"/>
</dbReference>
<dbReference type="PRINTS" id="PR00792">
    <property type="entry name" value="PEPSIN"/>
</dbReference>